<feature type="non-terminal residue" evidence="1">
    <location>
        <position position="89"/>
    </location>
</feature>
<sequence>MRKIIDMQMKIGEVDISKIEFDLRSRDEIPKLLIGLQSIFCNPETRAQVFKVLMELVPDNVDPNNGRKGMDLWRILVLGTLRLSCEGRI</sequence>
<dbReference type="EMBL" id="BARU01011788">
    <property type="protein sequence ID" value="GAH33277.1"/>
    <property type="molecule type" value="Genomic_DNA"/>
</dbReference>
<proteinExistence type="predicted"/>
<reference evidence="1" key="1">
    <citation type="journal article" date="2014" name="Front. Microbiol.">
        <title>High frequency of phylogenetically diverse reductive dehalogenase-homologous genes in deep subseafloor sedimentary metagenomes.</title>
        <authorList>
            <person name="Kawai M."/>
            <person name="Futagami T."/>
            <person name="Toyoda A."/>
            <person name="Takaki Y."/>
            <person name="Nishi S."/>
            <person name="Hori S."/>
            <person name="Arai W."/>
            <person name="Tsubouchi T."/>
            <person name="Morono Y."/>
            <person name="Uchiyama I."/>
            <person name="Ito T."/>
            <person name="Fujiyama A."/>
            <person name="Inagaki F."/>
            <person name="Takami H."/>
        </authorList>
    </citation>
    <scope>NUCLEOTIDE SEQUENCE</scope>
    <source>
        <strain evidence="1">Expedition CK06-06</strain>
    </source>
</reference>
<comment type="caution">
    <text evidence="1">The sequence shown here is derived from an EMBL/GenBank/DDBJ whole genome shotgun (WGS) entry which is preliminary data.</text>
</comment>
<organism evidence="1">
    <name type="scientific">marine sediment metagenome</name>
    <dbReference type="NCBI Taxonomy" id="412755"/>
    <lineage>
        <taxon>unclassified sequences</taxon>
        <taxon>metagenomes</taxon>
        <taxon>ecological metagenomes</taxon>
    </lineage>
</organism>
<gene>
    <name evidence="1" type="ORF">S03H2_22012</name>
</gene>
<name>X1EL08_9ZZZZ</name>
<evidence type="ECO:0000313" key="1">
    <source>
        <dbReference type="EMBL" id="GAH33277.1"/>
    </source>
</evidence>
<dbReference type="AlphaFoldDB" id="X1EL08"/>
<accession>X1EL08</accession>
<protein>
    <submittedName>
        <fullName evidence="1">Uncharacterized protein</fullName>
    </submittedName>
</protein>